<sequence length="677" mass="76503">MTKEGISWSQLLKDTIVTAQHGNDGNRIATATETLQQTAQQFVKVLNERARLLSNSAQFDTALRDAAAIRTILPGSGLGYLCMGDVYCQQGHHAAAISMYDQGLEAAPESNQFYHQLQQHRTTAATNNNKRVDFISRLPLDIVITNIVPRMESRLFSHELYGPLYVSRTWRKRFLQQPHGLDYHFGYENDTFKTGHDQLVRFAPMFRAYREARWEMHVWMISFLVDTLPTLNNLSYAVSAFTSLRGPFINGLQLIAGSLTHLTISVYPDGVDLRGILESCPNLTSLAVEEMDTVIPSLPSSSCYPKVAHLALHVVSDPPPAHNEMINLLSQFPSLLSFEITPMPPSSVLRILHEHCPYLQALYYGDRKLDSNKFNVHPNRKEIRLAHIGGGDNMCHQDDLIQFLYLHQNSLERIVFDAEIDVVNRVWRLHNDQVVPLGDEDPPLLSEYDPTQSKASFSQLVDIEVSDPDPARSEALLTWLILNTPNLKAMRLSHSHLEESRLANVMTRSERLTKLRVDGEWINYDFGGITGFLEFHIAKGNQSTLEELILYMNTEMNDGVRLLSLISRLKCLKSLEIVSVHVPEYWKPAFKAIGQGCLALENLTLGCIGAMYDGGLIKPLHKLPNLKCLSIGGRPLPSEDLLALIEFPKLERLYLHCHVPDVIMKMLRNHIPRVIIP</sequence>
<dbReference type="Proteomes" id="UP001234581">
    <property type="component" value="Unassembled WGS sequence"/>
</dbReference>
<dbReference type="AlphaFoldDB" id="A0AAD7URN1"/>
<dbReference type="InterPro" id="IPR011990">
    <property type="entry name" value="TPR-like_helical_dom_sf"/>
</dbReference>
<dbReference type="Gene3D" id="1.25.40.10">
    <property type="entry name" value="Tetratricopeptide repeat domain"/>
    <property type="match status" value="1"/>
</dbReference>
<keyword evidence="3" id="KW-1185">Reference proteome</keyword>
<proteinExistence type="predicted"/>
<organism evidence="2 3">
    <name type="scientific">Lichtheimia ornata</name>
    <dbReference type="NCBI Taxonomy" id="688661"/>
    <lineage>
        <taxon>Eukaryota</taxon>
        <taxon>Fungi</taxon>
        <taxon>Fungi incertae sedis</taxon>
        <taxon>Mucoromycota</taxon>
        <taxon>Mucoromycotina</taxon>
        <taxon>Mucoromycetes</taxon>
        <taxon>Mucorales</taxon>
        <taxon>Lichtheimiaceae</taxon>
        <taxon>Lichtheimia</taxon>
    </lineage>
</organism>
<comment type="caution">
    <text evidence="2">The sequence shown here is derived from an EMBL/GenBank/DDBJ whole genome shotgun (WGS) entry which is preliminary data.</text>
</comment>
<evidence type="ECO:0000256" key="1">
    <source>
        <dbReference type="PROSITE-ProRule" id="PRU00339"/>
    </source>
</evidence>
<name>A0AAD7URN1_9FUNG</name>
<dbReference type="SMART" id="SM00028">
    <property type="entry name" value="TPR"/>
    <property type="match status" value="2"/>
</dbReference>
<dbReference type="InterPro" id="IPR019734">
    <property type="entry name" value="TPR_rpt"/>
</dbReference>
<keyword evidence="1" id="KW-0802">TPR repeat</keyword>
<gene>
    <name evidence="2" type="ORF">O0I10_013038</name>
</gene>
<accession>A0AAD7URN1</accession>
<dbReference type="RefSeq" id="XP_058336334.1">
    <property type="nucleotide sequence ID" value="XM_058492899.1"/>
</dbReference>
<dbReference type="SUPFAM" id="SSF48452">
    <property type="entry name" value="TPR-like"/>
    <property type="match status" value="1"/>
</dbReference>
<feature type="repeat" description="TPR" evidence="1">
    <location>
        <begin position="77"/>
        <end position="110"/>
    </location>
</feature>
<dbReference type="GeneID" id="83220350"/>
<evidence type="ECO:0000313" key="2">
    <source>
        <dbReference type="EMBL" id="KAJ8651419.1"/>
    </source>
</evidence>
<dbReference type="InterPro" id="IPR032675">
    <property type="entry name" value="LRR_dom_sf"/>
</dbReference>
<protein>
    <submittedName>
        <fullName evidence="2">Uncharacterized protein</fullName>
    </submittedName>
</protein>
<reference evidence="2 3" key="1">
    <citation type="submission" date="2023-03" db="EMBL/GenBank/DDBJ databases">
        <title>Genome sequence of Lichtheimia ornata CBS 291.66.</title>
        <authorList>
            <person name="Mohabir J.T."/>
            <person name="Shea T.P."/>
            <person name="Kurbessoian T."/>
            <person name="Berby B."/>
            <person name="Fontaine J."/>
            <person name="Livny J."/>
            <person name="Gnirke A."/>
            <person name="Stajich J.E."/>
            <person name="Cuomo C.A."/>
        </authorList>
    </citation>
    <scope>NUCLEOTIDE SEQUENCE [LARGE SCALE GENOMIC DNA]</scope>
    <source>
        <strain evidence="2">CBS 291.66</strain>
    </source>
</reference>
<dbReference type="GO" id="GO:0019005">
    <property type="term" value="C:SCF ubiquitin ligase complex"/>
    <property type="evidence" value="ECO:0007669"/>
    <property type="project" value="TreeGrafter"/>
</dbReference>
<evidence type="ECO:0000313" key="3">
    <source>
        <dbReference type="Proteomes" id="UP001234581"/>
    </source>
</evidence>
<dbReference type="GO" id="GO:0031146">
    <property type="term" value="P:SCF-dependent proteasomal ubiquitin-dependent protein catabolic process"/>
    <property type="evidence" value="ECO:0007669"/>
    <property type="project" value="TreeGrafter"/>
</dbReference>
<dbReference type="SUPFAM" id="SSF52047">
    <property type="entry name" value="RNI-like"/>
    <property type="match status" value="1"/>
</dbReference>
<dbReference type="Gene3D" id="3.80.10.10">
    <property type="entry name" value="Ribonuclease Inhibitor"/>
    <property type="match status" value="2"/>
</dbReference>
<dbReference type="EMBL" id="JARTCD010000210">
    <property type="protein sequence ID" value="KAJ8651419.1"/>
    <property type="molecule type" value="Genomic_DNA"/>
</dbReference>
<dbReference type="PANTHER" id="PTHR13318">
    <property type="entry name" value="PARTNER OF PAIRED, ISOFORM B-RELATED"/>
    <property type="match status" value="1"/>
</dbReference>
<dbReference type="PROSITE" id="PS50005">
    <property type="entry name" value="TPR"/>
    <property type="match status" value="1"/>
</dbReference>